<evidence type="ECO:0000313" key="20">
    <source>
        <dbReference type="Proteomes" id="UP000029556"/>
    </source>
</evidence>
<evidence type="ECO:0000256" key="3">
    <source>
        <dbReference type="ARBA" id="ARBA00022553"/>
    </source>
</evidence>
<dbReference type="InterPro" id="IPR018062">
    <property type="entry name" value="HTH_AraC-typ_CS"/>
</dbReference>
<dbReference type="InterPro" id="IPR009057">
    <property type="entry name" value="Homeodomain-like_sf"/>
</dbReference>
<feature type="domain" description="Histidine kinase" evidence="17">
    <location>
        <begin position="394"/>
        <end position="608"/>
    </location>
</feature>
<keyword evidence="14" id="KW-1133">Transmembrane helix</keyword>
<keyword evidence="14" id="KW-0812">Transmembrane</keyword>
<dbReference type="SMART" id="SM00387">
    <property type="entry name" value="HATPase_c"/>
    <property type="match status" value="1"/>
</dbReference>
<dbReference type="SUPFAM" id="SSF46689">
    <property type="entry name" value="Homeodomain-like"/>
    <property type="match status" value="1"/>
</dbReference>
<comment type="caution">
    <text evidence="19">The sequence shown here is derived from an EMBL/GenBank/DDBJ whole genome shotgun (WGS) entry which is preliminary data.</text>
</comment>
<dbReference type="InterPro" id="IPR004358">
    <property type="entry name" value="Sig_transdc_His_kin-like_C"/>
</dbReference>
<keyword evidence="3 12" id="KW-0597">Phosphoprotein</keyword>
<dbReference type="AlphaFoldDB" id="A0A096BSW4"/>
<dbReference type="InterPro" id="IPR036890">
    <property type="entry name" value="HATPase_C_sf"/>
</dbReference>
<evidence type="ECO:0000256" key="14">
    <source>
        <dbReference type="SAM" id="Phobius"/>
    </source>
</evidence>
<dbReference type="Gene3D" id="3.30.565.10">
    <property type="entry name" value="Histidine kinase-like ATPase, C-terminal domain"/>
    <property type="match status" value="1"/>
</dbReference>
<dbReference type="PROSITE" id="PS00041">
    <property type="entry name" value="HTH_ARAC_FAMILY_1"/>
    <property type="match status" value="1"/>
</dbReference>
<dbReference type="PROSITE" id="PS50110">
    <property type="entry name" value="RESPONSE_REGULATORY"/>
    <property type="match status" value="1"/>
</dbReference>
<keyword evidence="13" id="KW-0175">Coiled coil</keyword>
<dbReference type="InterPro" id="IPR011006">
    <property type="entry name" value="CheY-like_superfamily"/>
</dbReference>
<dbReference type="Gene3D" id="1.10.287.130">
    <property type="match status" value="1"/>
</dbReference>
<dbReference type="Proteomes" id="UP000029556">
    <property type="component" value="Unassembled WGS sequence"/>
</dbReference>
<feature type="transmembrane region" description="Helical" evidence="14">
    <location>
        <begin position="334"/>
        <end position="354"/>
    </location>
</feature>
<evidence type="ECO:0000259" key="17">
    <source>
        <dbReference type="PROSITE" id="PS50109"/>
    </source>
</evidence>
<dbReference type="PROSITE" id="PS51257">
    <property type="entry name" value="PROKAR_LIPOPROTEIN"/>
    <property type="match status" value="1"/>
</dbReference>
<evidence type="ECO:0000256" key="4">
    <source>
        <dbReference type="ARBA" id="ARBA00022679"/>
    </source>
</evidence>
<dbReference type="EC" id="2.7.13.3" evidence="2"/>
<dbReference type="InterPro" id="IPR018060">
    <property type="entry name" value="HTH_AraC"/>
</dbReference>
<dbReference type="Gene3D" id="3.40.50.2300">
    <property type="match status" value="3"/>
</dbReference>
<feature type="domain" description="Response regulatory" evidence="18">
    <location>
        <begin position="653"/>
        <end position="768"/>
    </location>
</feature>
<dbReference type="PROSITE" id="PS01124">
    <property type="entry name" value="HTH_ARAC_FAMILY_2"/>
    <property type="match status" value="1"/>
</dbReference>
<dbReference type="SUPFAM" id="SSF55874">
    <property type="entry name" value="ATPase domain of HSP90 chaperone/DNA topoisomerase II/histidine kinase"/>
    <property type="match status" value="1"/>
</dbReference>
<feature type="signal peptide" evidence="15">
    <location>
        <begin position="1"/>
        <end position="19"/>
    </location>
</feature>
<keyword evidence="7" id="KW-0067">ATP-binding</keyword>
<evidence type="ECO:0000256" key="8">
    <source>
        <dbReference type="ARBA" id="ARBA00023012"/>
    </source>
</evidence>
<dbReference type="InterPro" id="IPR003661">
    <property type="entry name" value="HisK_dim/P_dom"/>
</dbReference>
<evidence type="ECO:0000256" key="5">
    <source>
        <dbReference type="ARBA" id="ARBA00022741"/>
    </source>
</evidence>
<feature type="coiled-coil region" evidence="13">
    <location>
        <begin position="360"/>
        <end position="387"/>
    </location>
</feature>
<dbReference type="InterPro" id="IPR025997">
    <property type="entry name" value="SBP_2_dom"/>
</dbReference>
<dbReference type="SUPFAM" id="SSF52172">
    <property type="entry name" value="CheY-like"/>
    <property type="match status" value="1"/>
</dbReference>
<dbReference type="SMART" id="SM00388">
    <property type="entry name" value="HisKA"/>
    <property type="match status" value="1"/>
</dbReference>
<dbReference type="GO" id="GO:0043565">
    <property type="term" value="F:sequence-specific DNA binding"/>
    <property type="evidence" value="ECO:0007669"/>
    <property type="project" value="InterPro"/>
</dbReference>
<feature type="modified residue" description="4-aspartylphosphate" evidence="12">
    <location>
        <position position="701"/>
    </location>
</feature>
<feature type="domain" description="HTH araC/xylS-type" evidence="16">
    <location>
        <begin position="812"/>
        <end position="910"/>
    </location>
</feature>
<dbReference type="InterPro" id="IPR005467">
    <property type="entry name" value="His_kinase_dom"/>
</dbReference>
<dbReference type="Pfam" id="PF00512">
    <property type="entry name" value="HisKA"/>
    <property type="match status" value="1"/>
</dbReference>
<dbReference type="GO" id="GO:0005524">
    <property type="term" value="F:ATP binding"/>
    <property type="evidence" value="ECO:0007669"/>
    <property type="project" value="UniProtKB-KW"/>
</dbReference>
<keyword evidence="11" id="KW-0804">Transcription</keyword>
<keyword evidence="14" id="KW-0472">Membrane</keyword>
<dbReference type="InterPro" id="IPR003594">
    <property type="entry name" value="HATPase_dom"/>
</dbReference>
<keyword evidence="10" id="KW-0238">DNA-binding</keyword>
<dbReference type="GO" id="GO:0000155">
    <property type="term" value="F:phosphorelay sensor kinase activity"/>
    <property type="evidence" value="ECO:0007669"/>
    <property type="project" value="InterPro"/>
</dbReference>
<feature type="chain" id="PRO_5001925091" description="histidine kinase" evidence="15">
    <location>
        <begin position="20"/>
        <end position="910"/>
    </location>
</feature>
<dbReference type="Gene3D" id="1.10.10.60">
    <property type="entry name" value="Homeodomain-like"/>
    <property type="match status" value="1"/>
</dbReference>
<evidence type="ECO:0000256" key="13">
    <source>
        <dbReference type="SAM" id="Coils"/>
    </source>
</evidence>
<dbReference type="SUPFAM" id="SSF47384">
    <property type="entry name" value="Homodimeric domain of signal transducing histidine kinase"/>
    <property type="match status" value="1"/>
</dbReference>
<dbReference type="CDD" id="cd17574">
    <property type="entry name" value="REC_OmpR"/>
    <property type="match status" value="1"/>
</dbReference>
<evidence type="ECO:0000259" key="18">
    <source>
        <dbReference type="PROSITE" id="PS50110"/>
    </source>
</evidence>
<dbReference type="PANTHER" id="PTHR43547">
    <property type="entry name" value="TWO-COMPONENT HISTIDINE KINASE"/>
    <property type="match status" value="1"/>
</dbReference>
<evidence type="ECO:0000256" key="12">
    <source>
        <dbReference type="PROSITE-ProRule" id="PRU00169"/>
    </source>
</evidence>
<dbReference type="Pfam" id="PF12833">
    <property type="entry name" value="HTH_18"/>
    <property type="match status" value="1"/>
</dbReference>
<dbReference type="SUPFAM" id="SSF53822">
    <property type="entry name" value="Periplasmic binding protein-like I"/>
    <property type="match status" value="1"/>
</dbReference>
<evidence type="ECO:0000313" key="19">
    <source>
        <dbReference type="EMBL" id="KGF36269.1"/>
    </source>
</evidence>
<dbReference type="FunFam" id="1.10.287.130:FF:000045">
    <property type="entry name" value="Two-component system sensor histidine kinase/response regulator"/>
    <property type="match status" value="1"/>
</dbReference>
<accession>A0A096BSW4</accession>
<dbReference type="InterPro" id="IPR001789">
    <property type="entry name" value="Sig_transdc_resp-reg_receiver"/>
</dbReference>
<evidence type="ECO:0000256" key="9">
    <source>
        <dbReference type="ARBA" id="ARBA00023015"/>
    </source>
</evidence>
<dbReference type="InterPro" id="IPR036097">
    <property type="entry name" value="HisK_dim/P_sf"/>
</dbReference>
<dbReference type="PANTHER" id="PTHR43547:SF2">
    <property type="entry name" value="HYBRID SIGNAL TRANSDUCTION HISTIDINE KINASE C"/>
    <property type="match status" value="1"/>
</dbReference>
<name>A0A096BSW4_9BACT</name>
<dbReference type="Pfam" id="PF00072">
    <property type="entry name" value="Response_reg"/>
    <property type="match status" value="1"/>
</dbReference>
<evidence type="ECO:0000256" key="11">
    <source>
        <dbReference type="ARBA" id="ARBA00023163"/>
    </source>
</evidence>
<dbReference type="InterPro" id="IPR028082">
    <property type="entry name" value="Peripla_BP_I"/>
</dbReference>
<dbReference type="CDD" id="cd06308">
    <property type="entry name" value="PBP1_sensor_kinase-like"/>
    <property type="match status" value="1"/>
</dbReference>
<evidence type="ECO:0000259" key="16">
    <source>
        <dbReference type="PROSITE" id="PS01124"/>
    </source>
</evidence>
<keyword evidence="5" id="KW-0547">Nucleotide-binding</keyword>
<organism evidence="19 20">
    <name type="scientific">Hoylesella buccalis DNF00853</name>
    <dbReference type="NCBI Taxonomy" id="1401074"/>
    <lineage>
        <taxon>Bacteria</taxon>
        <taxon>Pseudomonadati</taxon>
        <taxon>Bacteroidota</taxon>
        <taxon>Bacteroidia</taxon>
        <taxon>Bacteroidales</taxon>
        <taxon>Prevotellaceae</taxon>
        <taxon>Hoylesella</taxon>
    </lineage>
</organism>
<reference evidence="19 20" key="1">
    <citation type="submission" date="2014-07" db="EMBL/GenBank/DDBJ databases">
        <authorList>
            <person name="McCorrison J."/>
            <person name="Sanka R."/>
            <person name="Torralba M."/>
            <person name="Gillis M."/>
            <person name="Haft D.H."/>
            <person name="Methe B."/>
            <person name="Sutton G."/>
            <person name="Nelson K.E."/>
        </authorList>
    </citation>
    <scope>NUCLEOTIDE SEQUENCE [LARGE SCALE GENOMIC DNA]</scope>
    <source>
        <strain evidence="19 20">DNF00853</strain>
    </source>
</reference>
<evidence type="ECO:0000256" key="2">
    <source>
        <dbReference type="ARBA" id="ARBA00012438"/>
    </source>
</evidence>
<dbReference type="OrthoDB" id="358279at2"/>
<evidence type="ECO:0000256" key="1">
    <source>
        <dbReference type="ARBA" id="ARBA00000085"/>
    </source>
</evidence>
<dbReference type="Pfam" id="PF02518">
    <property type="entry name" value="HATPase_c"/>
    <property type="match status" value="1"/>
</dbReference>
<evidence type="ECO:0000256" key="10">
    <source>
        <dbReference type="ARBA" id="ARBA00023125"/>
    </source>
</evidence>
<comment type="catalytic activity">
    <reaction evidence="1">
        <text>ATP + protein L-histidine = ADP + protein N-phospho-L-histidine.</text>
        <dbReference type="EC" id="2.7.13.3"/>
    </reaction>
</comment>
<dbReference type="Pfam" id="PF13407">
    <property type="entry name" value="Peripla_BP_4"/>
    <property type="match status" value="1"/>
</dbReference>
<proteinExistence type="predicted"/>
<keyword evidence="9" id="KW-0805">Transcription regulation</keyword>
<keyword evidence="8" id="KW-0902">Two-component regulatory system</keyword>
<dbReference type="PRINTS" id="PR00344">
    <property type="entry name" value="BCTRLSENSOR"/>
</dbReference>
<gene>
    <name evidence="19" type="ORF">HMPREF2137_02125</name>
</gene>
<keyword evidence="15" id="KW-0732">Signal</keyword>
<dbReference type="FunFam" id="3.30.565.10:FF:000037">
    <property type="entry name" value="Hybrid sensor histidine kinase/response regulator"/>
    <property type="match status" value="1"/>
</dbReference>
<dbReference type="CDD" id="cd00082">
    <property type="entry name" value="HisKA"/>
    <property type="match status" value="1"/>
</dbReference>
<sequence length="910" mass="101654">MKKLLYLLLFLSLLTSCHRQPRKFVIGVSQCSIDIWRDKLNRELKTSEYFNDSIEVRLASANDDSKKQIAQIDKFVDDGVDLLIVAPNQYTSITRAVNRAYDKGIPVILFDRKVDTDKYTAFIGGDNYNMGKTMGQFIARQLKGQGRVVEIRGLDGSSPAEERHRGFVDGLKAFPGVQLVSSESGNWKEESAIDAMNRILRKTRDFDYVFGQNDRMAWGAYVALKQHGLEQQVKFTGIDGLATKGGGLELVRDSLFEASYLYPTKGDEVIALAMRILRGQPFKRENPLTTTIVTRDNSELLLMQAKDMERQNANLDIMHKKVDSYFNQYTMQRWFIAVLVGALALIAIAILVTYRAYLSKARLSTQLADSNHELQRLNDEVKTMTQAQLTFFTNVSHELRTPLTLIADPVDRLLESGKTDDDGRKMLQMVQRNVHVLMQLVNEILDFRKVQNGKMTLRLTRFSLDTALREWCKAFASVAENANISLKTESDVGDDDMIIADEEKLNHLYLNLMSNALKYTSAGGTITTTLGREGDRYVIRVEDTGVGIEEKDIANIFGRFYQGQEASGGTGIGLALVKAFAELHHGEVSAESEKGRGTCITVKLPIRQEGAVEESSARAASVEVAAGQYVGTQVNTERHTDDVVSAEETDKPEILVIDDNNDVRAYLRSVLKDQYHVSEAVDGRSGLVLARRIVPDIVVCDVMMPVMDGLTFTRELKSHTATSHISVILLTARSLNEQMAEGYETGADSYIIKPFSAKVLLARISNLLKNRAQLRQLFTNDEVRSSISNTAPDGVAMASGPVMGDRDKTFIARLRDIIQQNLHDSDLNVEQIGEEIGLSRVQLYRKVKALTGHSPVELLRTARLQRGRKLLETTDQTVSEVAYAVGFTSPSYFTKCFKDEFNVSPSELNG</sequence>
<keyword evidence="6" id="KW-0418">Kinase</keyword>
<evidence type="ECO:0000256" key="15">
    <source>
        <dbReference type="SAM" id="SignalP"/>
    </source>
</evidence>
<dbReference type="RefSeq" id="WP_036871814.1">
    <property type="nucleotide sequence ID" value="NZ_JRNN01000028.1"/>
</dbReference>
<dbReference type="GO" id="GO:0003700">
    <property type="term" value="F:DNA-binding transcription factor activity"/>
    <property type="evidence" value="ECO:0007669"/>
    <property type="project" value="InterPro"/>
</dbReference>
<dbReference type="PROSITE" id="PS50109">
    <property type="entry name" value="HIS_KIN"/>
    <property type="match status" value="1"/>
</dbReference>
<dbReference type="SMART" id="SM00342">
    <property type="entry name" value="HTH_ARAC"/>
    <property type="match status" value="1"/>
</dbReference>
<keyword evidence="4" id="KW-0808">Transferase</keyword>
<protein>
    <recommendedName>
        <fullName evidence="2">histidine kinase</fullName>
        <ecNumber evidence="2">2.7.13.3</ecNumber>
    </recommendedName>
</protein>
<evidence type="ECO:0000256" key="6">
    <source>
        <dbReference type="ARBA" id="ARBA00022777"/>
    </source>
</evidence>
<evidence type="ECO:0000256" key="7">
    <source>
        <dbReference type="ARBA" id="ARBA00022840"/>
    </source>
</evidence>
<dbReference type="SMART" id="SM00448">
    <property type="entry name" value="REC"/>
    <property type="match status" value="1"/>
</dbReference>
<dbReference type="EMBL" id="JRNN01000028">
    <property type="protein sequence ID" value="KGF36269.1"/>
    <property type="molecule type" value="Genomic_DNA"/>
</dbReference>